<dbReference type="HOGENOM" id="CLU_018240_2_1_9"/>
<dbReference type="InterPro" id="IPR036991">
    <property type="entry name" value="Fe_hydrogenase_ssu_sf"/>
</dbReference>
<dbReference type="Pfam" id="PF10588">
    <property type="entry name" value="NADH-G_4Fe-4S_3"/>
    <property type="match status" value="1"/>
</dbReference>
<dbReference type="GO" id="GO:0008137">
    <property type="term" value="F:NADH dehydrogenase (ubiquinone) activity"/>
    <property type="evidence" value="ECO:0007669"/>
    <property type="project" value="InterPro"/>
</dbReference>
<comment type="cofactor">
    <cofactor evidence="1">
        <name>[4Fe-4S] cluster</name>
        <dbReference type="ChEBI" id="CHEBI:49883"/>
    </cofactor>
</comment>
<evidence type="ECO:0000259" key="9">
    <source>
        <dbReference type="PROSITE" id="PS51085"/>
    </source>
</evidence>
<dbReference type="InterPro" id="IPR013352">
    <property type="entry name" value="Fe_hydrogenase_subset"/>
</dbReference>
<dbReference type="GO" id="GO:0042773">
    <property type="term" value="P:ATP synthesis coupled electron transport"/>
    <property type="evidence" value="ECO:0007669"/>
    <property type="project" value="InterPro"/>
</dbReference>
<dbReference type="PROSITE" id="PS00198">
    <property type="entry name" value="4FE4S_FER_1"/>
    <property type="match status" value="1"/>
</dbReference>
<evidence type="ECO:0000313" key="13">
    <source>
        <dbReference type="Proteomes" id="UP000006556"/>
    </source>
</evidence>
<dbReference type="SUPFAM" id="SSF54862">
    <property type="entry name" value="4Fe-4S ferredoxins"/>
    <property type="match status" value="1"/>
</dbReference>
<dbReference type="Gene3D" id="3.30.70.20">
    <property type="match status" value="1"/>
</dbReference>
<evidence type="ECO:0000256" key="5">
    <source>
        <dbReference type="ARBA" id="ARBA00022737"/>
    </source>
</evidence>
<dbReference type="InterPro" id="IPR049830">
    <property type="entry name" value="HndD"/>
</dbReference>
<keyword evidence="8" id="KW-0411">Iron-sulfur</keyword>
<dbReference type="InterPro" id="IPR017896">
    <property type="entry name" value="4Fe4S_Fe-S-bd"/>
</dbReference>
<dbReference type="PROSITE" id="PS51839">
    <property type="entry name" value="4FE4S_HC3"/>
    <property type="match status" value="1"/>
</dbReference>
<evidence type="ECO:0000313" key="12">
    <source>
        <dbReference type="EMBL" id="BAF60191.1"/>
    </source>
</evidence>
<evidence type="ECO:0000259" key="11">
    <source>
        <dbReference type="PROSITE" id="PS51839"/>
    </source>
</evidence>
<dbReference type="InterPro" id="IPR001041">
    <property type="entry name" value="2Fe-2S_ferredoxin-type"/>
</dbReference>
<dbReference type="STRING" id="370438.PTH_2010"/>
<dbReference type="SUPFAM" id="SSF53920">
    <property type="entry name" value="Fe-only hydrogenase"/>
    <property type="match status" value="1"/>
</dbReference>
<dbReference type="GO" id="GO:0005506">
    <property type="term" value="F:iron ion binding"/>
    <property type="evidence" value="ECO:0007669"/>
    <property type="project" value="InterPro"/>
</dbReference>
<dbReference type="PROSITE" id="PS51379">
    <property type="entry name" value="4FE4S_FER_2"/>
    <property type="match status" value="2"/>
</dbReference>
<dbReference type="EMBL" id="AP009389">
    <property type="protein sequence ID" value="BAF60191.1"/>
    <property type="molecule type" value="Genomic_DNA"/>
</dbReference>
<sequence length="574" mass="62823">MITLTIDNQKVAVEPGSTILEAAKKLGINIPTLCYLKDINVIGACRICMVEVQGARTFVPACVAPVAEGMVVRTNTPAVIKARKLVLELILSDHPMECLTCVRNQNCELQKLAEQFGIKEVRFDGAKTEYPIDDSSPAIIRDPRKCVLCRRCVAVCSNIQTVNALTAQERGFDTLIAPAFNEKLANMECVQCGQCSLVCPTAAIQEKDDIDKVWAALADPKKHVVVQTAPATRVQLGETMGMEPGSIVTGKMVAGLRRLGFNKVFDTDFTADLTILEEGNELLQRIKTGGVLPMITSCSPGWIKFAEHFYPDLLPHLSTCKSPQQMFGALAKTYYAQKEGIDPADIFVVSIMPCTAKKFECQRPEMKDSGYQDVDVVLTSRELGRMFKQANINIAELPEEEYDAPLGISTGAGEIFGATGGVMEAALRTVYEVVTGKELDNINFVECRGLTGVKEATIQVGDLPVKIAITNGLGNARKVLDKVRAGEADYHFIEIMCCPGGCIGGGGSPIPTNTEIRLKRIDATYTEDERMVLRKSHENPAVKALYEEFLEKPLGHKSHELLHTHYTPRGINKQ</sequence>
<dbReference type="AlphaFoldDB" id="A5D0Q2"/>
<protein>
    <submittedName>
        <fullName evidence="12">Hypothetical hydrogenase subunit</fullName>
    </submittedName>
</protein>
<dbReference type="InterPro" id="IPR036010">
    <property type="entry name" value="2Fe-2S_ferredoxin-like_sf"/>
</dbReference>
<dbReference type="SMART" id="SM00902">
    <property type="entry name" value="Fe_hyd_SSU"/>
    <property type="match status" value="1"/>
</dbReference>
<dbReference type="NCBIfam" id="NF040763">
    <property type="entry name" value="FeFe_hydrog_A6"/>
    <property type="match status" value="1"/>
</dbReference>
<keyword evidence="2" id="KW-0004">4Fe-4S</keyword>
<dbReference type="InterPro" id="IPR004108">
    <property type="entry name" value="Fe_hydrogenase_lsu_C"/>
</dbReference>
<dbReference type="GO" id="GO:0051537">
    <property type="term" value="F:2 iron, 2 sulfur cluster binding"/>
    <property type="evidence" value="ECO:0007669"/>
    <property type="project" value="UniProtKB-KW"/>
</dbReference>
<dbReference type="CDD" id="cd00207">
    <property type="entry name" value="fer2"/>
    <property type="match status" value="1"/>
</dbReference>
<organism evidence="12 13">
    <name type="scientific">Pelotomaculum thermopropionicum (strain DSM 13744 / JCM 10971 / SI)</name>
    <dbReference type="NCBI Taxonomy" id="370438"/>
    <lineage>
        <taxon>Bacteria</taxon>
        <taxon>Bacillati</taxon>
        <taxon>Bacillota</taxon>
        <taxon>Clostridia</taxon>
        <taxon>Eubacteriales</taxon>
        <taxon>Desulfotomaculaceae</taxon>
        <taxon>Pelotomaculum</taxon>
    </lineage>
</organism>
<feature type="domain" description="4Fe-4S ferredoxin-type" evidence="10">
    <location>
        <begin position="137"/>
        <end position="167"/>
    </location>
</feature>
<evidence type="ECO:0000256" key="3">
    <source>
        <dbReference type="ARBA" id="ARBA00022714"/>
    </source>
</evidence>
<dbReference type="FunFam" id="4.10.260.20:FF:000001">
    <property type="entry name" value="NADP-reducing hydrogenase subunit HndD"/>
    <property type="match status" value="1"/>
</dbReference>
<dbReference type="Gene3D" id="3.40.950.10">
    <property type="entry name" value="Fe-only Hydrogenase (Larger Subunit), Chain L, domain 3"/>
    <property type="match status" value="1"/>
</dbReference>
<dbReference type="InterPro" id="IPR003149">
    <property type="entry name" value="Fe_hydrogenase_ssu"/>
</dbReference>
<keyword evidence="4" id="KW-0479">Metal-binding</keyword>
<proteinExistence type="predicted"/>
<keyword evidence="5" id="KW-0677">Repeat</keyword>
<evidence type="ECO:0000256" key="1">
    <source>
        <dbReference type="ARBA" id="ARBA00001966"/>
    </source>
</evidence>
<dbReference type="GO" id="GO:0008901">
    <property type="term" value="F:ferredoxin hydrogenase activity"/>
    <property type="evidence" value="ECO:0007669"/>
    <property type="project" value="InterPro"/>
</dbReference>
<dbReference type="PROSITE" id="PS51085">
    <property type="entry name" value="2FE2S_FER_2"/>
    <property type="match status" value="1"/>
</dbReference>
<evidence type="ECO:0000256" key="7">
    <source>
        <dbReference type="ARBA" id="ARBA00023004"/>
    </source>
</evidence>
<name>A5D0Q2_PELTS</name>
<keyword evidence="13" id="KW-1185">Reference proteome</keyword>
<dbReference type="InterPro" id="IPR050340">
    <property type="entry name" value="Cytosolic_Fe-S_CAF"/>
</dbReference>
<dbReference type="Pfam" id="PF13510">
    <property type="entry name" value="Fer2_4"/>
    <property type="match status" value="1"/>
</dbReference>
<feature type="domain" description="2Fe-2S ferredoxin-type" evidence="9">
    <location>
        <begin position="1"/>
        <end position="78"/>
    </location>
</feature>
<dbReference type="Pfam" id="PF02256">
    <property type="entry name" value="Fe_hyd_SSU"/>
    <property type="match status" value="1"/>
</dbReference>
<keyword evidence="3" id="KW-0001">2Fe-2S</keyword>
<keyword evidence="7" id="KW-0408">Iron</keyword>
<dbReference type="Pfam" id="PF12838">
    <property type="entry name" value="Fer4_7"/>
    <property type="match status" value="1"/>
</dbReference>
<dbReference type="SMART" id="SM00929">
    <property type="entry name" value="NADH-G_4Fe-4S_3"/>
    <property type="match status" value="1"/>
</dbReference>
<reference evidence="13" key="1">
    <citation type="journal article" date="2008" name="Genome Res.">
        <title>The genome of Pelotomaculum thermopropionicum reveals niche-associated evolution in anaerobic microbiota.</title>
        <authorList>
            <person name="Kosaka T."/>
            <person name="Kato S."/>
            <person name="Shimoyama T."/>
            <person name="Ishii S."/>
            <person name="Abe T."/>
            <person name="Watanabe K."/>
        </authorList>
    </citation>
    <scope>NUCLEOTIDE SEQUENCE [LARGE SCALE GENOMIC DNA]</scope>
    <source>
        <strain evidence="13">DSM 13744 / JCM 10971 / SI</strain>
    </source>
</reference>
<evidence type="ECO:0000256" key="6">
    <source>
        <dbReference type="ARBA" id="ARBA00023002"/>
    </source>
</evidence>
<gene>
    <name evidence="12" type="ordered locus">PTH_2010</name>
</gene>
<dbReference type="Gene3D" id="4.10.260.20">
    <property type="entry name" value="Iron hydrogenase, small subunit"/>
    <property type="match status" value="1"/>
</dbReference>
<dbReference type="PANTHER" id="PTHR11615">
    <property type="entry name" value="NITRATE, FORMATE, IRON DEHYDROGENASE"/>
    <property type="match status" value="1"/>
</dbReference>
<evidence type="ECO:0000256" key="8">
    <source>
        <dbReference type="ARBA" id="ARBA00023014"/>
    </source>
</evidence>
<dbReference type="SUPFAM" id="SSF54292">
    <property type="entry name" value="2Fe-2S ferredoxin-like"/>
    <property type="match status" value="1"/>
</dbReference>
<dbReference type="Gene3D" id="3.40.50.1780">
    <property type="match status" value="1"/>
</dbReference>
<dbReference type="eggNOG" id="COG3383">
    <property type="taxonomic scope" value="Bacteria"/>
</dbReference>
<dbReference type="FunFam" id="3.10.20.740:FF:000005">
    <property type="entry name" value="NADH:ubiquinone oxidoreductase subunit"/>
    <property type="match status" value="1"/>
</dbReference>
<dbReference type="FunFam" id="3.30.70.20:FF:000035">
    <property type="entry name" value="Iron hydrogenase 1"/>
    <property type="match status" value="1"/>
</dbReference>
<dbReference type="InterPro" id="IPR017900">
    <property type="entry name" value="4Fe4S_Fe_S_CS"/>
</dbReference>
<evidence type="ECO:0000256" key="4">
    <source>
        <dbReference type="ARBA" id="ARBA00022723"/>
    </source>
</evidence>
<dbReference type="InterPro" id="IPR000283">
    <property type="entry name" value="NADH_UbQ_OxRdtase_75kDa_su_CS"/>
</dbReference>
<dbReference type="InterPro" id="IPR009016">
    <property type="entry name" value="Fe_hydrogenase"/>
</dbReference>
<dbReference type="GO" id="GO:0051539">
    <property type="term" value="F:4 iron, 4 sulfur cluster binding"/>
    <property type="evidence" value="ECO:0007669"/>
    <property type="project" value="UniProtKB-KW"/>
</dbReference>
<dbReference type="KEGG" id="pth:PTH_2010"/>
<dbReference type="Pfam" id="PF02906">
    <property type="entry name" value="Fe_hyd_lg_C"/>
    <property type="match status" value="1"/>
</dbReference>
<dbReference type="NCBIfam" id="TIGR02512">
    <property type="entry name" value="FeFe_hydrog_A"/>
    <property type="match status" value="1"/>
</dbReference>
<dbReference type="Gene3D" id="3.10.20.740">
    <property type="match status" value="1"/>
</dbReference>
<dbReference type="InterPro" id="IPR019574">
    <property type="entry name" value="NADH_UbQ_OxRdtase_Gsu_4Fe4S-bd"/>
</dbReference>
<dbReference type="GO" id="GO:0016020">
    <property type="term" value="C:membrane"/>
    <property type="evidence" value="ECO:0007669"/>
    <property type="project" value="InterPro"/>
</dbReference>
<dbReference type="Proteomes" id="UP000006556">
    <property type="component" value="Chromosome"/>
</dbReference>
<feature type="domain" description="4Fe-4S ferredoxin-type" evidence="10">
    <location>
        <begin position="176"/>
        <end position="209"/>
    </location>
</feature>
<evidence type="ECO:0000259" key="10">
    <source>
        <dbReference type="PROSITE" id="PS51379"/>
    </source>
</evidence>
<feature type="domain" description="4Fe-4S His(Cys)3-ligated-type" evidence="11">
    <location>
        <begin position="78"/>
        <end position="117"/>
    </location>
</feature>
<keyword evidence="6" id="KW-0560">Oxidoreductase</keyword>
<accession>A5D0Q2</accession>
<dbReference type="eggNOG" id="COG4624">
    <property type="taxonomic scope" value="Bacteria"/>
</dbReference>
<evidence type="ECO:0000256" key="2">
    <source>
        <dbReference type="ARBA" id="ARBA00022485"/>
    </source>
</evidence>
<dbReference type="PROSITE" id="PS00641">
    <property type="entry name" value="COMPLEX1_75K_1"/>
    <property type="match status" value="1"/>
</dbReference>